<reference evidence="2 3" key="1">
    <citation type="journal article" date="2019" name="Nat. Ecol. Evol.">
        <title>Megaphylogeny resolves global patterns of mushroom evolution.</title>
        <authorList>
            <person name="Varga T."/>
            <person name="Krizsan K."/>
            <person name="Foldi C."/>
            <person name="Dima B."/>
            <person name="Sanchez-Garcia M."/>
            <person name="Sanchez-Ramirez S."/>
            <person name="Szollosi G.J."/>
            <person name="Szarkandi J.G."/>
            <person name="Papp V."/>
            <person name="Albert L."/>
            <person name="Andreopoulos W."/>
            <person name="Angelini C."/>
            <person name="Antonin V."/>
            <person name="Barry K.W."/>
            <person name="Bougher N.L."/>
            <person name="Buchanan P."/>
            <person name="Buyck B."/>
            <person name="Bense V."/>
            <person name="Catcheside P."/>
            <person name="Chovatia M."/>
            <person name="Cooper J."/>
            <person name="Damon W."/>
            <person name="Desjardin D."/>
            <person name="Finy P."/>
            <person name="Geml J."/>
            <person name="Haridas S."/>
            <person name="Hughes K."/>
            <person name="Justo A."/>
            <person name="Karasinski D."/>
            <person name="Kautmanova I."/>
            <person name="Kiss B."/>
            <person name="Kocsube S."/>
            <person name="Kotiranta H."/>
            <person name="LaButti K.M."/>
            <person name="Lechner B.E."/>
            <person name="Liimatainen K."/>
            <person name="Lipzen A."/>
            <person name="Lukacs Z."/>
            <person name="Mihaltcheva S."/>
            <person name="Morgado L.N."/>
            <person name="Niskanen T."/>
            <person name="Noordeloos M.E."/>
            <person name="Ohm R.A."/>
            <person name="Ortiz-Santana B."/>
            <person name="Ovrebo C."/>
            <person name="Racz N."/>
            <person name="Riley R."/>
            <person name="Savchenko A."/>
            <person name="Shiryaev A."/>
            <person name="Soop K."/>
            <person name="Spirin V."/>
            <person name="Szebenyi C."/>
            <person name="Tomsovsky M."/>
            <person name="Tulloss R.E."/>
            <person name="Uehling J."/>
            <person name="Grigoriev I.V."/>
            <person name="Vagvolgyi C."/>
            <person name="Papp T."/>
            <person name="Martin F.M."/>
            <person name="Miettinen O."/>
            <person name="Hibbett D.S."/>
            <person name="Nagy L.G."/>
        </authorList>
    </citation>
    <scope>NUCLEOTIDE SEQUENCE [LARGE SCALE GENOMIC DNA]</scope>
    <source>
        <strain evidence="2 3">CBS 309.79</strain>
    </source>
</reference>
<proteinExistence type="predicted"/>
<dbReference type="AlphaFoldDB" id="A0A5C3QLM9"/>
<feature type="region of interest" description="Disordered" evidence="1">
    <location>
        <begin position="1"/>
        <end position="20"/>
    </location>
</feature>
<gene>
    <name evidence="2" type="ORF">BDV98DRAFT_78961</name>
</gene>
<protein>
    <submittedName>
        <fullName evidence="2">Uncharacterized protein</fullName>
    </submittedName>
</protein>
<sequence>MVREDPRHNDHRLHPRRSQCHSYEKSRTYCPRLPTPLAHHVRPHGRVHTSRLAQEHSEAFISFDILKCSLAEVNALSRVANALVESLGHLPDSKTRADYIQPHAAHIMAIATHVGISIAESGFQGGNDHRRRTMNQLKRLGREMYSLVRMELCSQELLPVVEGGTSNSDIVVSSRL</sequence>
<evidence type="ECO:0000256" key="1">
    <source>
        <dbReference type="SAM" id="MobiDB-lite"/>
    </source>
</evidence>
<dbReference type="EMBL" id="ML178825">
    <property type="protein sequence ID" value="TFL01371.1"/>
    <property type="molecule type" value="Genomic_DNA"/>
</dbReference>
<evidence type="ECO:0000313" key="2">
    <source>
        <dbReference type="EMBL" id="TFL01371.1"/>
    </source>
</evidence>
<accession>A0A5C3QLM9</accession>
<feature type="compositionally biased region" description="Basic residues" evidence="1">
    <location>
        <begin position="9"/>
        <end position="19"/>
    </location>
</feature>
<keyword evidence="3" id="KW-1185">Reference proteome</keyword>
<organism evidence="2 3">
    <name type="scientific">Pterulicium gracile</name>
    <dbReference type="NCBI Taxonomy" id="1884261"/>
    <lineage>
        <taxon>Eukaryota</taxon>
        <taxon>Fungi</taxon>
        <taxon>Dikarya</taxon>
        <taxon>Basidiomycota</taxon>
        <taxon>Agaricomycotina</taxon>
        <taxon>Agaricomycetes</taxon>
        <taxon>Agaricomycetidae</taxon>
        <taxon>Agaricales</taxon>
        <taxon>Pleurotineae</taxon>
        <taxon>Pterulaceae</taxon>
        <taxon>Pterulicium</taxon>
    </lineage>
</organism>
<name>A0A5C3QLM9_9AGAR</name>
<evidence type="ECO:0000313" key="3">
    <source>
        <dbReference type="Proteomes" id="UP000305067"/>
    </source>
</evidence>
<dbReference type="Proteomes" id="UP000305067">
    <property type="component" value="Unassembled WGS sequence"/>
</dbReference>